<sequence length="577" mass="65538">MGVSENVPLYSPAKSEARLECMFNVKETKYRICPKHCRLFPMNSTDPCKCNASQFKQNGNPIETMSYFPLSRQLAMFIANTDIRESIYEKINYEADPGMLTDIFDGSIYQKLKPTLFPNQSPTNIDLAVSLFVDGYKAQNMIQVAIIPADHTGNIYSFLRPLINELCVLEDAGMIVDCAGGPINVKVHCLLASGDIIGVQELIHHSGFREISPAGRGYGRYYTGTIEMSTPRTDEEFKGDENEFGINKATDFAQLKSFHGYSFFGLDELHLIGANVMKRIWQMVSGDFATDVNTTILLPKQACSAIGSAITESSATIPSAIFEGSFRDVYKKAGLMRSVDWIVFLQAVVPTLVFERLVEEYTSSAEQVDAIMSLVIGCTLALQWNIDQDDLVKINTNLHTWHLHMKNRVSTNMYNVNFHYLRHIHDICLKLGPLRSYSTRSAERAIGFFKKHIKQRVLPGSNAANIIKRHLITRAYHRMYVEEEAVEEVEEDEEEDGNDQYTIPDGNQELELWDWHHATLDMYSNNRVLTSMLDTRIRVGKRLFKTDTVFRCKEYPGMARKLDTLVKLRLPIRGRSN</sequence>
<accession>A0A8H7RQ65</accession>
<name>A0A8H7RQ65_9FUNG</name>
<dbReference type="OrthoDB" id="2417391at2759"/>
<organism evidence="1 2">
    <name type="scientific">Circinella minor</name>
    <dbReference type="NCBI Taxonomy" id="1195481"/>
    <lineage>
        <taxon>Eukaryota</taxon>
        <taxon>Fungi</taxon>
        <taxon>Fungi incertae sedis</taxon>
        <taxon>Mucoromycota</taxon>
        <taxon>Mucoromycotina</taxon>
        <taxon>Mucoromycetes</taxon>
        <taxon>Mucorales</taxon>
        <taxon>Lichtheimiaceae</taxon>
        <taxon>Circinella</taxon>
    </lineage>
</organism>
<evidence type="ECO:0008006" key="3">
    <source>
        <dbReference type="Google" id="ProtNLM"/>
    </source>
</evidence>
<dbReference type="EMBL" id="JAEPRB010000548">
    <property type="protein sequence ID" value="KAG2215074.1"/>
    <property type="molecule type" value="Genomic_DNA"/>
</dbReference>
<proteinExistence type="predicted"/>
<evidence type="ECO:0000313" key="2">
    <source>
        <dbReference type="Proteomes" id="UP000646827"/>
    </source>
</evidence>
<protein>
    <recommendedName>
        <fullName evidence="3">Transposase</fullName>
    </recommendedName>
</protein>
<comment type="caution">
    <text evidence="1">The sequence shown here is derived from an EMBL/GenBank/DDBJ whole genome shotgun (WGS) entry which is preliminary data.</text>
</comment>
<gene>
    <name evidence="1" type="ORF">INT45_007367</name>
</gene>
<dbReference type="AlphaFoldDB" id="A0A8H7RQ65"/>
<dbReference type="Proteomes" id="UP000646827">
    <property type="component" value="Unassembled WGS sequence"/>
</dbReference>
<reference evidence="1 2" key="1">
    <citation type="submission" date="2020-12" db="EMBL/GenBank/DDBJ databases">
        <title>Metabolic potential, ecology and presence of endohyphal bacteria is reflected in genomic diversity of Mucoromycotina.</title>
        <authorList>
            <person name="Muszewska A."/>
            <person name="Okrasinska A."/>
            <person name="Steczkiewicz K."/>
            <person name="Drgas O."/>
            <person name="Orlowska M."/>
            <person name="Perlinska-Lenart U."/>
            <person name="Aleksandrzak-Piekarczyk T."/>
            <person name="Szatraj K."/>
            <person name="Zielenkiewicz U."/>
            <person name="Pilsyk S."/>
            <person name="Malc E."/>
            <person name="Mieczkowski P."/>
            <person name="Kruszewska J.S."/>
            <person name="Biernat P."/>
            <person name="Pawlowska J."/>
        </authorList>
    </citation>
    <scope>NUCLEOTIDE SEQUENCE [LARGE SCALE GENOMIC DNA]</scope>
    <source>
        <strain evidence="1 2">CBS 142.35</strain>
    </source>
</reference>
<keyword evidence="2" id="KW-1185">Reference proteome</keyword>
<feature type="non-terminal residue" evidence="1">
    <location>
        <position position="1"/>
    </location>
</feature>
<evidence type="ECO:0000313" key="1">
    <source>
        <dbReference type="EMBL" id="KAG2215074.1"/>
    </source>
</evidence>